<evidence type="ECO:0000313" key="3">
    <source>
        <dbReference type="Proteomes" id="UP000030021"/>
    </source>
</evidence>
<dbReference type="PATRIC" id="fig|1288298.3.peg.1125"/>
<accession>A0A0A0HNW6</accession>
<dbReference type="OrthoDB" id="7874312at2"/>
<dbReference type="HOGENOM" id="CLU_140218_0_0_5"/>
<dbReference type="RefSeq" id="WP_037270760.1">
    <property type="nucleotide sequence ID" value="NZ_KN293977.1"/>
</dbReference>
<dbReference type="EMBL" id="AONH01000005">
    <property type="protein sequence ID" value="KGM88890.1"/>
    <property type="molecule type" value="Genomic_DNA"/>
</dbReference>
<dbReference type="eggNOG" id="ENOG50319YK">
    <property type="taxonomic scope" value="Bacteria"/>
</dbReference>
<dbReference type="Proteomes" id="UP000030021">
    <property type="component" value="Unassembled WGS sequence"/>
</dbReference>
<sequence>MIDTEEFQGRITGLQQALADRMRLRSATLERQVRRAGRRLPRRQRRAAAIILGAQDWMAHAKLARVLDTAQVDRAFADLHAYLDTLNPQEARKTALLRLIGGIVLNLMLLSGLIYALIRWQGSA</sequence>
<evidence type="ECO:0000256" key="1">
    <source>
        <dbReference type="SAM" id="Phobius"/>
    </source>
</evidence>
<reference evidence="2 3" key="1">
    <citation type="submission" date="2013-01" db="EMBL/GenBank/DDBJ databases">
        <authorList>
            <person name="Fiebig A."/>
            <person name="Goeker M."/>
            <person name="Klenk H.-P.P."/>
        </authorList>
    </citation>
    <scope>NUCLEOTIDE SEQUENCE [LARGE SCALE GENOMIC DNA]</scope>
    <source>
        <strain evidence="2 3">DSM 17069</strain>
    </source>
</reference>
<keyword evidence="1" id="KW-0472">Membrane</keyword>
<protein>
    <submittedName>
        <fullName evidence="2">Uncharacterized protein</fullName>
    </submittedName>
</protein>
<evidence type="ECO:0000313" key="2">
    <source>
        <dbReference type="EMBL" id="KGM88890.1"/>
    </source>
</evidence>
<proteinExistence type="predicted"/>
<gene>
    <name evidence="2" type="ORF">rosmuc_01112</name>
</gene>
<name>A0A0A0HNW6_9RHOB</name>
<keyword evidence="1" id="KW-0812">Transmembrane</keyword>
<keyword evidence="1" id="KW-1133">Transmembrane helix</keyword>
<feature type="transmembrane region" description="Helical" evidence="1">
    <location>
        <begin position="96"/>
        <end position="118"/>
    </location>
</feature>
<comment type="caution">
    <text evidence="2">The sequence shown here is derived from an EMBL/GenBank/DDBJ whole genome shotgun (WGS) entry which is preliminary data.</text>
</comment>
<dbReference type="STRING" id="215743.ROSMUCSMR3_03815"/>
<dbReference type="AlphaFoldDB" id="A0A0A0HNW6"/>
<organism evidence="2 3">
    <name type="scientific">Roseovarius mucosus DSM 17069</name>
    <dbReference type="NCBI Taxonomy" id="1288298"/>
    <lineage>
        <taxon>Bacteria</taxon>
        <taxon>Pseudomonadati</taxon>
        <taxon>Pseudomonadota</taxon>
        <taxon>Alphaproteobacteria</taxon>
        <taxon>Rhodobacterales</taxon>
        <taxon>Roseobacteraceae</taxon>
        <taxon>Roseovarius</taxon>
    </lineage>
</organism>